<evidence type="ECO:0000313" key="1">
    <source>
        <dbReference type="EMBL" id="TDE04171.1"/>
    </source>
</evidence>
<gene>
    <name evidence="1" type="ORF">E0F98_09465</name>
</gene>
<dbReference type="EMBL" id="SMFO01000005">
    <property type="protein sequence ID" value="TDE04171.1"/>
    <property type="molecule type" value="Genomic_DNA"/>
</dbReference>
<accession>A0A4R5CYH6</accession>
<keyword evidence="2" id="KW-1185">Reference proteome</keyword>
<dbReference type="RefSeq" id="WP_132110806.1">
    <property type="nucleotide sequence ID" value="NZ_SMFO01000005.1"/>
</dbReference>
<protein>
    <submittedName>
        <fullName evidence="1">Uncharacterized protein</fullName>
    </submittedName>
</protein>
<evidence type="ECO:0000313" key="2">
    <source>
        <dbReference type="Proteomes" id="UP000294597"/>
    </source>
</evidence>
<sequence length="166" mass="19220">MKLLLTLQLLFITTLFFGQNNKTKEAALFLDSALISADTMKYFNPDEIASVNVIKNDTVINNLHYVGQIHITSKNPKKYAFINLEQVKSKFTKIKNNDVIYMINGAFIKDNYKTFKIDKNYILKIEITNSNEFYNLRDSAVKFDIINILVKTKENLDNENKIILRG</sequence>
<name>A0A4R5CYH6_9FLAO</name>
<proteinExistence type="predicted"/>
<reference evidence="1 2" key="1">
    <citation type="submission" date="2019-03" db="EMBL/GenBank/DDBJ databases">
        <title>Flavobacterium TSA-D2 sp. nov., isolated from arctic soil.</title>
        <authorList>
            <person name="Chaudhary D.K."/>
        </authorList>
    </citation>
    <scope>NUCLEOTIDE SEQUENCE [LARGE SCALE GENOMIC DNA]</scope>
    <source>
        <strain evidence="1 2">TSA-D2</strain>
    </source>
</reference>
<comment type="caution">
    <text evidence="1">The sequence shown here is derived from an EMBL/GenBank/DDBJ whole genome shotgun (WGS) entry which is preliminary data.</text>
</comment>
<dbReference type="Proteomes" id="UP000294597">
    <property type="component" value="Unassembled WGS sequence"/>
</dbReference>
<organism evidence="1 2">
    <name type="scientific">Flavobacterium hiemivividum</name>
    <dbReference type="NCBI Taxonomy" id="2541734"/>
    <lineage>
        <taxon>Bacteria</taxon>
        <taxon>Pseudomonadati</taxon>
        <taxon>Bacteroidota</taxon>
        <taxon>Flavobacteriia</taxon>
        <taxon>Flavobacteriales</taxon>
        <taxon>Flavobacteriaceae</taxon>
        <taxon>Flavobacterium</taxon>
    </lineage>
</organism>
<dbReference type="AlphaFoldDB" id="A0A4R5CYH6"/>